<keyword evidence="3" id="KW-1185">Reference proteome</keyword>
<name>A0AAU9CUA8_9LACO</name>
<organism evidence="2 3">
    <name type="scientific">Xylocopilactobacillus apis</name>
    <dbReference type="NCBI Taxonomy" id="2932183"/>
    <lineage>
        <taxon>Bacteria</taxon>
        <taxon>Bacillati</taxon>
        <taxon>Bacillota</taxon>
        <taxon>Bacilli</taxon>
        <taxon>Lactobacillales</taxon>
        <taxon>Lactobacillaceae</taxon>
        <taxon>Xylocopilactobacillus</taxon>
    </lineage>
</organism>
<feature type="coiled-coil region" evidence="1">
    <location>
        <begin position="115"/>
        <end position="146"/>
    </location>
</feature>
<proteinExistence type="predicted"/>
<dbReference type="NCBIfam" id="TIGR01784">
    <property type="entry name" value="T_den_put_tspse"/>
    <property type="match status" value="1"/>
</dbReference>
<dbReference type="KEGG" id="xak:KIMC2_05030"/>
<dbReference type="Pfam" id="PF12784">
    <property type="entry name" value="PDDEXK_2"/>
    <property type="match status" value="1"/>
</dbReference>
<evidence type="ECO:0008006" key="4">
    <source>
        <dbReference type="Google" id="ProtNLM"/>
    </source>
</evidence>
<dbReference type="InterPro" id="IPR010106">
    <property type="entry name" value="RpnA"/>
</dbReference>
<gene>
    <name evidence="2" type="ORF">KIMC2_05030</name>
</gene>
<dbReference type="EMBL" id="AP026801">
    <property type="protein sequence ID" value="BDR55941.1"/>
    <property type="molecule type" value="Genomic_DNA"/>
</dbReference>
<dbReference type="Proteomes" id="UP001321804">
    <property type="component" value="Chromosome"/>
</dbReference>
<reference evidence="2 3" key="1">
    <citation type="journal article" date="2023" name="Microbiol. Spectr.">
        <title>Symbiosis of Carpenter Bees with Uncharacterized Lactic Acid Bacteria Showing NAD Auxotrophy.</title>
        <authorList>
            <person name="Kawasaki S."/>
            <person name="Ozawa K."/>
            <person name="Mori T."/>
            <person name="Yamamoto A."/>
            <person name="Ito M."/>
            <person name="Ohkuma M."/>
            <person name="Sakamoto M."/>
            <person name="Matsutani M."/>
        </authorList>
    </citation>
    <scope>NUCLEOTIDE SEQUENCE [LARGE SCALE GENOMIC DNA]</scope>
    <source>
        <strain evidence="2 3">KimC2</strain>
    </source>
</reference>
<sequence>MSNYARRDLEKLKDDIKEDKYGSLRPVYGINIVYFDLFKEDDKAYHRFTMYDVKNKIELKNEDGLPLLSVIYFDLTKPRDTLEGEMPYWYDYLKSNKRVEEAPEYLQDAYKVTSYENLEMEEREMLDAVERARSKLDAQMLYAEEEGRKRGEEQGVKQNKIETARKMLKAGETIDRIHRFTGLKIDEIKDLE</sequence>
<dbReference type="AlphaFoldDB" id="A0AAU9CUA8"/>
<evidence type="ECO:0000256" key="1">
    <source>
        <dbReference type="SAM" id="Coils"/>
    </source>
</evidence>
<evidence type="ECO:0000313" key="3">
    <source>
        <dbReference type="Proteomes" id="UP001321804"/>
    </source>
</evidence>
<keyword evidence="1" id="KW-0175">Coiled coil</keyword>
<protein>
    <recommendedName>
        <fullName evidence="4">PD-(D/E)XK nuclease family transposase</fullName>
    </recommendedName>
</protein>
<accession>A0AAU9CUA8</accession>
<evidence type="ECO:0000313" key="2">
    <source>
        <dbReference type="EMBL" id="BDR55941.1"/>
    </source>
</evidence>